<reference evidence="3" key="1">
    <citation type="journal article" date="2012" name="MBio">
        <title>Comparative genome analysis of Trichophyton rubrum and related dermatophytes reveals candidate genes involved in infection.</title>
        <authorList>
            <person name="Martinez D.A."/>
            <person name="Oliver B.G."/>
            <person name="Graeser Y."/>
            <person name="Goldberg J.M."/>
            <person name="Li W."/>
            <person name="Martinez-Rossi N.M."/>
            <person name="Monod M."/>
            <person name="Shelest E."/>
            <person name="Barton R.C."/>
            <person name="Birch E."/>
            <person name="Brakhage A.A."/>
            <person name="Chen Z."/>
            <person name="Gurr S.J."/>
            <person name="Heiman D."/>
            <person name="Heitman J."/>
            <person name="Kosti I."/>
            <person name="Rossi A."/>
            <person name="Saif S."/>
            <person name="Samalova M."/>
            <person name="Saunders C.W."/>
            <person name="Shea T."/>
            <person name="Summerbell R.C."/>
            <person name="Xu J."/>
            <person name="Young S."/>
            <person name="Zeng Q."/>
            <person name="Birren B.W."/>
            <person name="Cuomo C.A."/>
            <person name="White T.C."/>
        </authorList>
    </citation>
    <scope>NUCLEOTIDE SEQUENCE [LARGE SCALE GENOMIC DNA]</scope>
    <source>
        <strain evidence="3">ATCC MYA-4604 / CBS 118893</strain>
    </source>
</reference>
<accession>E4UVJ9</accession>
<dbReference type="AlphaFoldDB" id="E4UVJ9"/>
<name>E4UVJ9_ARTGP</name>
<sequence length="375" mass="43561">MSSDATQQPDSKKCSDTDGDGDDVPYSDASSSYWPEGWNWARFADPSGYRTLLSEVSKDEFVRLFEGFEDVLGKEGMREMCKYTAQIHEKKLQEERGSSIPPYKAPRFLEEYRRKFPNRDHPWGFVAFRTVLYDNEARWVDFKARLQRILNLAFDEEVKRYKGHEYEDIAIGRKLFTLHWIEDNELDGAIEDTLREWYKKMKLEKEVPIGMDYSLFLSTCPEAVDSVFADPLPTIDSSFWRDDAPFLLVVMELAEGDLPTDQYDSDNPYDPDDRLCENNWFKSVFKVAVEIIPNCFWEEVEMGVTMGTPLTRLTSKVKGCNQLLGGPVPRGVLRDNLRELWWTSSPSPQERKRKLKMIDELPPGSVIIYPRHGEK</sequence>
<gene>
    <name evidence="2" type="ORF">MGYG_05323</name>
</gene>
<proteinExistence type="predicted"/>
<dbReference type="HOGENOM" id="CLU_073108_0_0_1"/>
<dbReference type="GeneID" id="10028013"/>
<evidence type="ECO:0000313" key="3">
    <source>
        <dbReference type="Proteomes" id="UP000002669"/>
    </source>
</evidence>
<dbReference type="OMA" id="TERNTAW"/>
<evidence type="ECO:0000256" key="1">
    <source>
        <dbReference type="SAM" id="MobiDB-lite"/>
    </source>
</evidence>
<evidence type="ECO:0000313" key="2">
    <source>
        <dbReference type="EMBL" id="EFR02326.1"/>
    </source>
</evidence>
<keyword evidence="3" id="KW-1185">Reference proteome</keyword>
<feature type="region of interest" description="Disordered" evidence="1">
    <location>
        <begin position="1"/>
        <end position="30"/>
    </location>
</feature>
<dbReference type="OrthoDB" id="4869816at2759"/>
<dbReference type="VEuPathDB" id="FungiDB:MGYG_05323"/>
<protein>
    <submittedName>
        <fullName evidence="2">Uncharacterized protein</fullName>
    </submittedName>
</protein>
<dbReference type="eggNOG" id="ENOG502S4TT">
    <property type="taxonomic scope" value="Eukaryota"/>
</dbReference>
<dbReference type="RefSeq" id="XP_003172737.1">
    <property type="nucleotide sequence ID" value="XM_003172689.1"/>
</dbReference>
<dbReference type="EMBL" id="DS989825">
    <property type="protein sequence ID" value="EFR02326.1"/>
    <property type="molecule type" value="Genomic_DNA"/>
</dbReference>
<dbReference type="Proteomes" id="UP000002669">
    <property type="component" value="Unassembled WGS sequence"/>
</dbReference>
<dbReference type="InParanoid" id="E4UVJ9"/>
<organism evidence="3">
    <name type="scientific">Arthroderma gypseum (strain ATCC MYA-4604 / CBS 118893)</name>
    <name type="common">Microsporum gypseum</name>
    <dbReference type="NCBI Taxonomy" id="535722"/>
    <lineage>
        <taxon>Eukaryota</taxon>
        <taxon>Fungi</taxon>
        <taxon>Dikarya</taxon>
        <taxon>Ascomycota</taxon>
        <taxon>Pezizomycotina</taxon>
        <taxon>Eurotiomycetes</taxon>
        <taxon>Eurotiomycetidae</taxon>
        <taxon>Onygenales</taxon>
        <taxon>Arthrodermataceae</taxon>
        <taxon>Nannizzia</taxon>
    </lineage>
</organism>